<accession>R2XWD5</accession>
<gene>
    <name evidence="2" type="ORF">I592_03409</name>
    <name evidence="1" type="ORF">UKC_00038</name>
</gene>
<dbReference type="Gene3D" id="1.10.10.60">
    <property type="entry name" value="Homeodomain-like"/>
    <property type="match status" value="1"/>
</dbReference>
<dbReference type="EMBL" id="ASWH01000002">
    <property type="protein sequence ID" value="EOW79270.1"/>
    <property type="molecule type" value="Genomic_DNA"/>
</dbReference>
<protein>
    <recommendedName>
        <fullName evidence="5">Transposase</fullName>
    </recommendedName>
</protein>
<name>R2XWD5_9ENTE</name>
<dbReference type="HOGENOM" id="CLU_120879_0_0_9"/>
<sequence length="194" mass="22587">MAKGKYQEWITEDGLLVLEGWARDGLTDEQLAHNIGIAAGTLYDWKNKYPEISEALKKGKEVVDVQVENALLKRALGYHYTEDEYLVVEMDDEEYWQSLDLHIKVFKIENPEATDLEIEKERLSFSRFKKILVKQKTKEVAPDTTAQIFWLKNRKPIEWRDKQVIQHDGEVKINNPYAGLTTDELRRLAYGDDG</sequence>
<evidence type="ECO:0008006" key="5">
    <source>
        <dbReference type="Google" id="ProtNLM"/>
    </source>
</evidence>
<dbReference type="eggNOG" id="COG2963">
    <property type="taxonomic scope" value="Bacteria"/>
</dbReference>
<dbReference type="Proteomes" id="UP000014160">
    <property type="component" value="Unassembled WGS sequence"/>
</dbReference>
<reference evidence="1 3" key="1">
    <citation type="submission" date="2013-02" db="EMBL/GenBank/DDBJ databases">
        <title>The Genome Sequence of Enterococcus gilvus ATCC BAA-350.</title>
        <authorList>
            <consortium name="The Broad Institute Genome Sequencing Platform"/>
            <consortium name="The Broad Institute Genome Sequencing Center for Infectious Disease"/>
            <person name="Earl A.M."/>
            <person name="Gilmore M.S."/>
            <person name="Lebreton F."/>
            <person name="Walker B."/>
            <person name="Young S.K."/>
            <person name="Zeng Q."/>
            <person name="Gargeya S."/>
            <person name="Fitzgerald M."/>
            <person name="Haas B."/>
            <person name="Abouelleil A."/>
            <person name="Alvarado L."/>
            <person name="Arachchi H.M."/>
            <person name="Berlin A.M."/>
            <person name="Chapman S.B."/>
            <person name="Dewar J."/>
            <person name="Goldberg J."/>
            <person name="Griggs A."/>
            <person name="Gujja S."/>
            <person name="Hansen M."/>
            <person name="Howarth C."/>
            <person name="Imamovic A."/>
            <person name="Larimer J."/>
            <person name="McCowan C."/>
            <person name="Murphy C."/>
            <person name="Neiman D."/>
            <person name="Pearson M."/>
            <person name="Priest M."/>
            <person name="Roberts A."/>
            <person name="Saif S."/>
            <person name="Shea T."/>
            <person name="Sisk P."/>
            <person name="Sykes S."/>
            <person name="Wortman J."/>
            <person name="Nusbaum C."/>
            <person name="Birren B."/>
        </authorList>
    </citation>
    <scope>NUCLEOTIDE SEQUENCE [LARGE SCALE GENOMIC DNA]</scope>
    <source>
        <strain evidence="1 3">ATCC BAA-350</strain>
    </source>
</reference>
<dbReference type="RefSeq" id="WP_010778491.1">
    <property type="nucleotide sequence ID" value="NZ_ASWH01000002.1"/>
</dbReference>
<proteinExistence type="predicted"/>
<organism evidence="1 3">
    <name type="scientific">Enterococcus gilvus ATCC BAA-350</name>
    <dbReference type="NCBI Taxonomy" id="1158614"/>
    <lineage>
        <taxon>Bacteria</taxon>
        <taxon>Bacillati</taxon>
        <taxon>Bacillota</taxon>
        <taxon>Bacilli</taxon>
        <taxon>Lactobacillales</taxon>
        <taxon>Enterococcaceae</taxon>
        <taxon>Enterococcus</taxon>
    </lineage>
</organism>
<comment type="caution">
    <text evidence="1">The sequence shown here is derived from an EMBL/GenBank/DDBJ whole genome shotgun (WGS) entry which is preliminary data.</text>
</comment>
<dbReference type="EMBL" id="AJDQ01000002">
    <property type="protein sequence ID" value="EOI58853.1"/>
    <property type="molecule type" value="Genomic_DNA"/>
</dbReference>
<dbReference type="PATRIC" id="fig|1158614.3.peg.32"/>
<dbReference type="SUPFAM" id="SSF46689">
    <property type="entry name" value="Homeodomain-like"/>
    <property type="match status" value="1"/>
</dbReference>
<dbReference type="OrthoDB" id="5868871at2"/>
<keyword evidence="4" id="KW-1185">Reference proteome</keyword>
<evidence type="ECO:0000313" key="1">
    <source>
        <dbReference type="EMBL" id="EOI58853.1"/>
    </source>
</evidence>
<dbReference type="InterPro" id="IPR009057">
    <property type="entry name" value="Homeodomain-like_sf"/>
</dbReference>
<dbReference type="Proteomes" id="UP000013750">
    <property type="component" value="Unassembled WGS sequence"/>
</dbReference>
<reference evidence="2 4" key="2">
    <citation type="submission" date="2013-03" db="EMBL/GenBank/DDBJ databases">
        <title>The Genome Sequence of Enterococcus gilvus ATCC BAA-350 (PacBio/Illumina hybrid assembly).</title>
        <authorList>
            <consortium name="The Broad Institute Genomics Platform"/>
            <consortium name="The Broad Institute Genome Sequencing Center for Infectious Disease"/>
            <person name="Earl A."/>
            <person name="Russ C."/>
            <person name="Gilmore M."/>
            <person name="Surin D."/>
            <person name="Walker B."/>
            <person name="Young S."/>
            <person name="Zeng Q."/>
            <person name="Gargeya S."/>
            <person name="Fitzgerald M."/>
            <person name="Haas B."/>
            <person name="Abouelleil A."/>
            <person name="Allen A.W."/>
            <person name="Alvarado L."/>
            <person name="Arachchi H.M."/>
            <person name="Berlin A.M."/>
            <person name="Chapman S.B."/>
            <person name="Gainer-Dewar J."/>
            <person name="Goldberg J."/>
            <person name="Griggs A."/>
            <person name="Gujja S."/>
            <person name="Hansen M."/>
            <person name="Howarth C."/>
            <person name="Imamovic A."/>
            <person name="Ireland A."/>
            <person name="Larimer J."/>
            <person name="McCowan C."/>
            <person name="Murphy C."/>
            <person name="Pearson M."/>
            <person name="Poon T.W."/>
            <person name="Priest M."/>
            <person name="Roberts A."/>
            <person name="Saif S."/>
            <person name="Shea T."/>
            <person name="Sisk P."/>
            <person name="Sykes S."/>
            <person name="Wortman J."/>
            <person name="Nusbaum C."/>
            <person name="Birren B."/>
        </authorList>
    </citation>
    <scope>NUCLEOTIDE SEQUENCE [LARGE SCALE GENOMIC DNA]</scope>
    <source>
        <strain evidence="2 4">ATCC BAA-350</strain>
    </source>
</reference>
<dbReference type="AlphaFoldDB" id="R2XWD5"/>
<evidence type="ECO:0000313" key="4">
    <source>
        <dbReference type="Proteomes" id="UP000014160"/>
    </source>
</evidence>
<evidence type="ECO:0000313" key="3">
    <source>
        <dbReference type="Proteomes" id="UP000013750"/>
    </source>
</evidence>
<evidence type="ECO:0000313" key="2">
    <source>
        <dbReference type="EMBL" id="EOW79270.1"/>
    </source>
</evidence>